<proteinExistence type="predicted"/>
<feature type="compositionally biased region" description="Polar residues" evidence="1">
    <location>
        <begin position="764"/>
        <end position="777"/>
    </location>
</feature>
<feature type="compositionally biased region" description="Basic and acidic residues" evidence="1">
    <location>
        <begin position="147"/>
        <end position="160"/>
    </location>
</feature>
<feature type="compositionally biased region" description="Polar residues" evidence="1">
    <location>
        <begin position="266"/>
        <end position="277"/>
    </location>
</feature>
<dbReference type="RefSeq" id="XP_024723403.1">
    <property type="nucleotide sequence ID" value="XM_024866447.1"/>
</dbReference>
<feature type="compositionally biased region" description="Pro residues" evidence="1">
    <location>
        <begin position="611"/>
        <end position="627"/>
    </location>
</feature>
<feature type="compositionally biased region" description="Basic and acidic residues" evidence="1">
    <location>
        <begin position="552"/>
        <end position="562"/>
    </location>
</feature>
<dbReference type="AlphaFoldDB" id="A0A2T3B953"/>
<protein>
    <submittedName>
        <fullName evidence="2">Uncharacterized protein</fullName>
    </submittedName>
</protein>
<reference evidence="2 3" key="1">
    <citation type="journal article" date="2018" name="New Phytol.">
        <title>Comparative genomics and transcriptomics depict ericoid mycorrhizal fungi as versatile saprotrophs and plant mutualists.</title>
        <authorList>
            <person name="Martino E."/>
            <person name="Morin E."/>
            <person name="Grelet G.A."/>
            <person name="Kuo A."/>
            <person name="Kohler A."/>
            <person name="Daghino S."/>
            <person name="Barry K.W."/>
            <person name="Cichocki N."/>
            <person name="Clum A."/>
            <person name="Dockter R.B."/>
            <person name="Hainaut M."/>
            <person name="Kuo R.C."/>
            <person name="LaButti K."/>
            <person name="Lindahl B.D."/>
            <person name="Lindquist E.A."/>
            <person name="Lipzen A."/>
            <person name="Khouja H.R."/>
            <person name="Magnuson J."/>
            <person name="Murat C."/>
            <person name="Ohm R.A."/>
            <person name="Singer S.W."/>
            <person name="Spatafora J.W."/>
            <person name="Wang M."/>
            <person name="Veneault-Fourrey C."/>
            <person name="Henrissat B."/>
            <person name="Grigoriev I.V."/>
            <person name="Martin F.M."/>
            <person name="Perotto S."/>
        </authorList>
    </citation>
    <scope>NUCLEOTIDE SEQUENCE [LARGE SCALE GENOMIC DNA]</scope>
    <source>
        <strain evidence="2 3">ATCC 22711</strain>
    </source>
</reference>
<dbReference type="OrthoDB" id="3941134at2759"/>
<feature type="compositionally biased region" description="Basic and acidic residues" evidence="1">
    <location>
        <begin position="296"/>
        <end position="308"/>
    </location>
</feature>
<feature type="compositionally biased region" description="Low complexity" evidence="1">
    <location>
        <begin position="778"/>
        <end position="792"/>
    </location>
</feature>
<feature type="compositionally biased region" description="Polar residues" evidence="1">
    <location>
        <begin position="563"/>
        <end position="572"/>
    </location>
</feature>
<dbReference type="EMBL" id="KZ679008">
    <property type="protein sequence ID" value="PSS23357.1"/>
    <property type="molecule type" value="Genomic_DNA"/>
</dbReference>
<evidence type="ECO:0000313" key="3">
    <source>
        <dbReference type="Proteomes" id="UP000241818"/>
    </source>
</evidence>
<name>A0A2T3B953_AMORE</name>
<evidence type="ECO:0000256" key="1">
    <source>
        <dbReference type="SAM" id="MobiDB-lite"/>
    </source>
</evidence>
<dbReference type="STRING" id="857342.A0A2T3B953"/>
<feature type="region of interest" description="Disordered" evidence="1">
    <location>
        <begin position="819"/>
        <end position="862"/>
    </location>
</feature>
<feature type="compositionally biased region" description="Polar residues" evidence="1">
    <location>
        <begin position="631"/>
        <end position="650"/>
    </location>
</feature>
<feature type="region of interest" description="Disordered" evidence="1">
    <location>
        <begin position="1"/>
        <end position="350"/>
    </location>
</feature>
<feature type="compositionally biased region" description="Acidic residues" evidence="1">
    <location>
        <begin position="336"/>
        <end position="350"/>
    </location>
</feature>
<sequence>MDMDDPWGSPWAEEFQHPIPIPNAKGGVDGLNLAPLTTGKDGVPRETTDSPWDVPADEFGDWAELPGEQDIRGSGEGLDGVGGGWEVREDKDLTKNEKRGLSPRWGEPQAISDDGIPKLSPGLLPKPEEILRQPSPDPWATVTALSDGDHKEKGEEKQSQDTDIGSESTLHVEPPNASGVDKDGEPLPETNDSMPEKDGGDGAIVQDSLVDGSNDAKLPTEVAEQSPTGKEVDESSRPSTSPSDHSQHDEVPSESPRTSLDEEPKQSQATRHVSSKIQELVEHFDGLAKAQIEEPVGVRRSESSGREDGVEEPLNPEGIRLDVGIEVAEKDKGDSNEEEDDDDDFGDFEDGQSEISEHIAEVKDQAVAIAPANDELENIPLEGPKDLGAPAAYARPIRAPEKKFGRVEFDIDMSAVDKLYPDLKFEGPAEKLFIPDTIPHDSFSSLEQRKTWYRLSRYGSMRKHNSGDEDNYVSISWAQSQIRLETLKIVQRWMEEDRISGRVVLGGGGKDGSLFGWNDPKAAPVPLASVFAAKRAKKKLQAPEATVPVPEVPREWPKDLVKTRSTSQARSPSKQRRRSSARSTKESDDTKPNVQFPVASFGWGAGSQSEPPLPGPASKPIPSPPSWSTPRQSTSSIPPRPLSTSFTHTPTMPAEQKPVDTDGPNTLPPITKTSAPSLPPNPAITSLSGDSDDDWGEMVSSPVVTAPPAPPPWRGLTHKKSQSLIGGPVPPSKATLIDTRPPTFPSVPSHRPTASLDQILVPKTRSNMRSTPGISSMNTSTSNTAIPTTTKFSPAATPAVTTVANGNYDPWASADFSFFERAPPQPKPASPPKHKPASKSVSFGSPFPEPLRRNGGKSRQEIEQDRIVADIIKGLPDLSYMLRR</sequence>
<feature type="region of interest" description="Disordered" evidence="1">
    <location>
        <begin position="539"/>
        <end position="792"/>
    </location>
</feature>
<feature type="compositionally biased region" description="Gly residues" evidence="1">
    <location>
        <begin position="74"/>
        <end position="85"/>
    </location>
</feature>
<organism evidence="2 3">
    <name type="scientific">Amorphotheca resinae ATCC 22711</name>
    <dbReference type="NCBI Taxonomy" id="857342"/>
    <lineage>
        <taxon>Eukaryota</taxon>
        <taxon>Fungi</taxon>
        <taxon>Dikarya</taxon>
        <taxon>Ascomycota</taxon>
        <taxon>Pezizomycotina</taxon>
        <taxon>Leotiomycetes</taxon>
        <taxon>Helotiales</taxon>
        <taxon>Amorphothecaceae</taxon>
        <taxon>Amorphotheca</taxon>
    </lineage>
</organism>
<dbReference type="GeneID" id="36574528"/>
<dbReference type="InParanoid" id="A0A2T3B953"/>
<accession>A0A2T3B953</accession>
<keyword evidence="3" id="KW-1185">Reference proteome</keyword>
<evidence type="ECO:0000313" key="2">
    <source>
        <dbReference type="EMBL" id="PSS23357.1"/>
    </source>
</evidence>
<feature type="compositionally biased region" description="Basic and acidic residues" evidence="1">
    <location>
        <begin position="86"/>
        <end position="100"/>
    </location>
</feature>
<dbReference type="Proteomes" id="UP000241818">
    <property type="component" value="Unassembled WGS sequence"/>
</dbReference>
<gene>
    <name evidence="2" type="ORF">M430DRAFT_33865</name>
</gene>